<dbReference type="AlphaFoldDB" id="A0A5J4X4N3"/>
<dbReference type="Proteomes" id="UP000324800">
    <property type="component" value="Unassembled WGS sequence"/>
</dbReference>
<protein>
    <submittedName>
        <fullName evidence="1">Uncharacterized protein</fullName>
    </submittedName>
</protein>
<proteinExistence type="predicted"/>
<accession>A0A5J4X4N3</accession>
<dbReference type="EMBL" id="SNRW01000348">
    <property type="protein sequence ID" value="KAA6401696.1"/>
    <property type="molecule type" value="Genomic_DNA"/>
</dbReference>
<comment type="caution">
    <text evidence="1">The sequence shown here is derived from an EMBL/GenBank/DDBJ whole genome shotgun (WGS) entry which is preliminary data.</text>
</comment>
<evidence type="ECO:0000313" key="1">
    <source>
        <dbReference type="EMBL" id="KAA6401696.1"/>
    </source>
</evidence>
<evidence type="ECO:0000313" key="2">
    <source>
        <dbReference type="Proteomes" id="UP000324800"/>
    </source>
</evidence>
<reference evidence="1 2" key="1">
    <citation type="submission" date="2019-03" db="EMBL/GenBank/DDBJ databases">
        <title>Single cell metagenomics reveals metabolic interactions within the superorganism composed of flagellate Streblomastix strix and complex community of Bacteroidetes bacteria on its surface.</title>
        <authorList>
            <person name="Treitli S.C."/>
            <person name="Kolisko M."/>
            <person name="Husnik F."/>
            <person name="Keeling P."/>
            <person name="Hampl V."/>
        </authorList>
    </citation>
    <scope>NUCLEOTIDE SEQUENCE [LARGE SCALE GENOMIC DNA]</scope>
    <source>
        <strain evidence="1">ST1C</strain>
    </source>
</reference>
<gene>
    <name evidence="1" type="ORF">EZS28_002781</name>
</gene>
<sequence>MKKDKAIENDDNLLRQVLLIDTQVKLFASCHRAITIKPRPTMQTSAFYSQILFKVRTELLNSLQERILIGQSDRILREIALIWRNQDSAHILEVLRHKTAFKEDSESYLCLSKIIKKQLENDVKIQVSNFFNIYQNAILRFRRRSEVWERFNTVDSGIAN</sequence>
<organism evidence="1 2">
    <name type="scientific">Streblomastix strix</name>
    <dbReference type="NCBI Taxonomy" id="222440"/>
    <lineage>
        <taxon>Eukaryota</taxon>
        <taxon>Metamonada</taxon>
        <taxon>Preaxostyla</taxon>
        <taxon>Oxymonadida</taxon>
        <taxon>Streblomastigidae</taxon>
        <taxon>Streblomastix</taxon>
    </lineage>
</organism>
<name>A0A5J4X4N3_9EUKA</name>